<dbReference type="OrthoDB" id="9801695at2"/>
<evidence type="ECO:0000256" key="4">
    <source>
        <dbReference type="SAM" id="SignalP"/>
    </source>
</evidence>
<accession>A0A330GK33</accession>
<sequence length="229" mass="24657">MDRVTLLILSMVSIAPCACSAATGAQPAVISQGPQLARWQEFVAEASRRFSVPEAWIYAVMNAESRGQTMLNGRPITSRAGAIGLMQVMPDTYEELRAEHGLGADPHDPRDNILAGTAYLRAMYDRFGFPGLFAAYNAGPDRYAYHLRRRKPLPKETVLYLKQLKAAGVSAADMDAFKGKHRLPKAPKISSGRELFFLKDGASAGGSSDEILVPLGSPPGGSARPDGSH</sequence>
<evidence type="ECO:0000256" key="3">
    <source>
        <dbReference type="SAM" id="MobiDB-lite"/>
    </source>
</evidence>
<evidence type="ECO:0000313" key="6">
    <source>
        <dbReference type="EMBL" id="RAZ72887.1"/>
    </source>
</evidence>
<keyword evidence="7" id="KW-1185">Reference proteome</keyword>
<name>A0A330GK33_9HYPH</name>
<dbReference type="InterPro" id="IPR023346">
    <property type="entry name" value="Lysozyme-like_dom_sf"/>
</dbReference>
<evidence type="ECO:0000256" key="1">
    <source>
        <dbReference type="ARBA" id="ARBA00007734"/>
    </source>
</evidence>
<dbReference type="EMBL" id="QMBQ01000009">
    <property type="protein sequence ID" value="RAZ72887.1"/>
    <property type="molecule type" value="Genomic_DNA"/>
</dbReference>
<dbReference type="SUPFAM" id="SSF53955">
    <property type="entry name" value="Lysozyme-like"/>
    <property type="match status" value="1"/>
</dbReference>
<dbReference type="Proteomes" id="UP000251956">
    <property type="component" value="Unassembled WGS sequence"/>
</dbReference>
<feature type="chain" id="PRO_5016279884" evidence="4">
    <location>
        <begin position="22"/>
        <end position="229"/>
    </location>
</feature>
<evidence type="ECO:0000259" key="5">
    <source>
        <dbReference type="Pfam" id="PF01464"/>
    </source>
</evidence>
<dbReference type="InterPro" id="IPR008258">
    <property type="entry name" value="Transglycosylase_SLT_dom_1"/>
</dbReference>
<dbReference type="PANTHER" id="PTHR37423:SF2">
    <property type="entry name" value="MEMBRANE-BOUND LYTIC MUREIN TRANSGLYCOSYLASE C"/>
    <property type="match status" value="1"/>
</dbReference>
<evidence type="ECO:0000256" key="2">
    <source>
        <dbReference type="ARBA" id="ARBA00009387"/>
    </source>
</evidence>
<organism evidence="6 7">
    <name type="scientific">Mesorhizobium atlanticum</name>
    <dbReference type="NCBI Taxonomy" id="2233532"/>
    <lineage>
        <taxon>Bacteria</taxon>
        <taxon>Pseudomonadati</taxon>
        <taxon>Pseudomonadota</taxon>
        <taxon>Alphaproteobacteria</taxon>
        <taxon>Hyphomicrobiales</taxon>
        <taxon>Phyllobacteriaceae</taxon>
        <taxon>Mesorhizobium</taxon>
    </lineage>
</organism>
<dbReference type="RefSeq" id="WP_112130094.1">
    <property type="nucleotide sequence ID" value="NZ_QMBQ01000009.1"/>
</dbReference>
<evidence type="ECO:0000313" key="7">
    <source>
        <dbReference type="Proteomes" id="UP000251956"/>
    </source>
</evidence>
<dbReference type="Pfam" id="PF01464">
    <property type="entry name" value="SLT"/>
    <property type="match status" value="1"/>
</dbReference>
<dbReference type="PANTHER" id="PTHR37423">
    <property type="entry name" value="SOLUBLE LYTIC MUREIN TRANSGLYCOSYLASE-RELATED"/>
    <property type="match status" value="1"/>
</dbReference>
<comment type="caution">
    <text evidence="6">The sequence shown here is derived from an EMBL/GenBank/DDBJ whole genome shotgun (WGS) entry which is preliminary data.</text>
</comment>
<keyword evidence="4" id="KW-0732">Signal</keyword>
<proteinExistence type="inferred from homology"/>
<dbReference type="Gene3D" id="1.10.530.10">
    <property type="match status" value="1"/>
</dbReference>
<reference evidence="6 7" key="1">
    <citation type="submission" date="2018-07" db="EMBL/GenBank/DDBJ databases">
        <title>Diversity of Mesorhizobium strains in Brazil.</title>
        <authorList>
            <person name="Helene L.C.F."/>
            <person name="Dall'Agnol R."/>
            <person name="Delamuta J.R.M."/>
            <person name="Hungria M."/>
        </authorList>
    </citation>
    <scope>NUCLEOTIDE SEQUENCE [LARGE SCALE GENOMIC DNA]</scope>
    <source>
        <strain evidence="6 7">CNPSo 3140</strain>
    </source>
</reference>
<feature type="region of interest" description="Disordered" evidence="3">
    <location>
        <begin position="203"/>
        <end position="229"/>
    </location>
</feature>
<comment type="similarity">
    <text evidence="2">Belongs to the virb1 family.</text>
</comment>
<gene>
    <name evidence="6" type="ORF">DPM35_26165</name>
</gene>
<feature type="signal peptide" evidence="4">
    <location>
        <begin position="1"/>
        <end position="21"/>
    </location>
</feature>
<comment type="similarity">
    <text evidence="1">Belongs to the transglycosylase Slt family.</text>
</comment>
<dbReference type="CDD" id="cd00254">
    <property type="entry name" value="LT-like"/>
    <property type="match status" value="1"/>
</dbReference>
<protein>
    <submittedName>
        <fullName evidence="6">Lytic transglycosylase domain-containing protein</fullName>
    </submittedName>
</protein>
<feature type="domain" description="Transglycosylase SLT" evidence="5">
    <location>
        <begin position="43"/>
        <end position="154"/>
    </location>
</feature>
<dbReference type="AlphaFoldDB" id="A0A330GK33"/>